<dbReference type="EMBL" id="CM042888">
    <property type="protein sequence ID" value="KAI4324994.1"/>
    <property type="molecule type" value="Genomic_DNA"/>
</dbReference>
<evidence type="ECO:0000313" key="1">
    <source>
        <dbReference type="EMBL" id="KAI4324994.1"/>
    </source>
</evidence>
<sequence length="319" mass="37856">MEEDSVPLTAFNVSQGMFEWLVMSFGLKNAPGIFQCKMDNAFKQVRKFCWVYIDDVLVYNQNEDNYMRHLDKTCKLKKERLNYKVIAEKIVEFPDMLEDRKQVQRFCGFVNYVRKFVKDLSQDLGRISWKTSSTNPWSWEDYDTQAIQRINSVMVRVALPYLYAGFVDILEIDRLEPEQSEPLPHLVKFILGCLGYRPKYVTTLITSTMMEEDEYEKMGKLILPNMQVWDIHPSETRHLIEPQRQDLDHRILWRKYYKDKIVRKAIKVEFLKDVLEHILAQKDKYYVFSDGMITVTIVRSYLSYGDEQAGERGWERSSG</sequence>
<name>A0ACB9MNI2_9MYRT</name>
<protein>
    <submittedName>
        <fullName evidence="1">Uncharacterized protein</fullName>
    </submittedName>
</protein>
<dbReference type="Proteomes" id="UP001057402">
    <property type="component" value="Chromosome 9"/>
</dbReference>
<comment type="caution">
    <text evidence="1">The sequence shown here is derived from an EMBL/GenBank/DDBJ whole genome shotgun (WGS) entry which is preliminary data.</text>
</comment>
<evidence type="ECO:0000313" key="2">
    <source>
        <dbReference type="Proteomes" id="UP001057402"/>
    </source>
</evidence>
<keyword evidence="2" id="KW-1185">Reference proteome</keyword>
<proteinExistence type="predicted"/>
<reference evidence="2" key="1">
    <citation type="journal article" date="2023" name="Front. Plant Sci.">
        <title>Chromosomal-level genome assembly of Melastoma candidum provides insights into trichome evolution.</title>
        <authorList>
            <person name="Zhong Y."/>
            <person name="Wu W."/>
            <person name="Sun C."/>
            <person name="Zou P."/>
            <person name="Liu Y."/>
            <person name="Dai S."/>
            <person name="Zhou R."/>
        </authorList>
    </citation>
    <scope>NUCLEOTIDE SEQUENCE [LARGE SCALE GENOMIC DNA]</scope>
</reference>
<organism evidence="1 2">
    <name type="scientific">Melastoma candidum</name>
    <dbReference type="NCBI Taxonomy" id="119954"/>
    <lineage>
        <taxon>Eukaryota</taxon>
        <taxon>Viridiplantae</taxon>
        <taxon>Streptophyta</taxon>
        <taxon>Embryophyta</taxon>
        <taxon>Tracheophyta</taxon>
        <taxon>Spermatophyta</taxon>
        <taxon>Magnoliopsida</taxon>
        <taxon>eudicotyledons</taxon>
        <taxon>Gunneridae</taxon>
        <taxon>Pentapetalae</taxon>
        <taxon>rosids</taxon>
        <taxon>malvids</taxon>
        <taxon>Myrtales</taxon>
        <taxon>Melastomataceae</taxon>
        <taxon>Melastomatoideae</taxon>
        <taxon>Melastomateae</taxon>
        <taxon>Melastoma</taxon>
    </lineage>
</organism>
<gene>
    <name evidence="1" type="ORF">MLD38_030431</name>
</gene>
<accession>A0ACB9MNI2</accession>